<dbReference type="RefSeq" id="WP_007278110.1">
    <property type="nucleotide sequence ID" value="NZ_ABCK01000006.1"/>
</dbReference>
<organism evidence="3 4">
    <name type="scientific">Lentisphaera araneosa HTCC2155</name>
    <dbReference type="NCBI Taxonomy" id="313628"/>
    <lineage>
        <taxon>Bacteria</taxon>
        <taxon>Pseudomonadati</taxon>
        <taxon>Lentisphaerota</taxon>
        <taxon>Lentisphaeria</taxon>
        <taxon>Lentisphaerales</taxon>
        <taxon>Lentisphaeraceae</taxon>
        <taxon>Lentisphaera</taxon>
    </lineage>
</organism>
<accession>A6DJP3</accession>
<dbReference type="SUPFAM" id="SSF48208">
    <property type="entry name" value="Six-hairpin glycosidases"/>
    <property type="match status" value="1"/>
</dbReference>
<proteinExistence type="predicted"/>
<protein>
    <submittedName>
        <fullName evidence="3">Uncharacterized protein</fullName>
    </submittedName>
</protein>
<evidence type="ECO:0000313" key="4">
    <source>
        <dbReference type="Proteomes" id="UP000004947"/>
    </source>
</evidence>
<dbReference type="EMBL" id="ABCK01000006">
    <property type="protein sequence ID" value="EDM28117.1"/>
    <property type="molecule type" value="Genomic_DNA"/>
</dbReference>
<feature type="signal peptide" evidence="2">
    <location>
        <begin position="1"/>
        <end position="26"/>
    </location>
</feature>
<sequence length="789" mass="90203">MSLNRIKSAKLFILSFFFSISFAMSAENPLEADICKRLEHDVQYKKSGFLAGNLSYYVGGHHPSWEADIPKFQETIGLTHPFYHDLRSRGFGLAKSKENGAQNTGKGNDYWGWEFYKNTRVLYGSVIIDGTKHQYPVPTKMFWRPDKMICEYEVAGVKIREEKFIAANDAACSIITSSKPITLVFDGQSFWGEKSLKSTAKINYDSSHNAIIIKEGGTTETRPQEFGGHTTAPIMYQDMSTVLTASKNFSKSLKLSKGKKGQELYEFSISCDSKGVSVIWSMHDDRQLAINNAIQLLKNAKKELAAKTKEMNTQLTQEIPWFRCSDKRIEDIYYYLWSMQLMYYINVQKGWEMENHTQTAVNNFLGIHRYDAMFQIKVGAWTADKERFAYGNVLTWKHLFKNKMYKKYPNGMIALADNKGTTWHSGAYGHEVSEHVIGAWQIYEHSKDLDFLRKCYEGYFREMFWEGIPQFFMNDFEVRAILAKMAQLTGNEKDKDHWLKNKGGKDILTAENIRRSFDHQWQQNGHKNFFMAPRDGMLMTTGFWPMRLPQFPRDYAIKMVNHWAANKDHGFFGKFFPLAMSKYGMKKFASSVDHTFGYTPDTAYFTLIGMFVHHLGDPAWQLTLNHLLNYNYHKEWDCPVAPEAYDRDGKPFGDQYSNFNAGKILLILEGLAGIKYSLPDNTLTITDTMPKTWGSMEVGIPIRAGKDKKTQWVKVSYKRQLNGSNGQKTITVTNSPLNVTINPWLEGGKLTGKAQLSSKGKATNTAPPAYTGYSFPAGKKAEVKIQIAD</sequence>
<name>A6DJP3_9BACT</name>
<dbReference type="STRING" id="313628.LNTAR_12211"/>
<gene>
    <name evidence="3" type="ORF">LNTAR_12211</name>
</gene>
<keyword evidence="2" id="KW-0732">Signal</keyword>
<reference evidence="3 4" key="1">
    <citation type="journal article" date="2010" name="J. Bacteriol.">
        <title>Genome sequence of Lentisphaera araneosa HTCC2155T, the type species of the order Lentisphaerales in the phylum Lentisphaerae.</title>
        <authorList>
            <person name="Thrash J.C."/>
            <person name="Cho J.C."/>
            <person name="Vergin K.L."/>
            <person name="Morris R.M."/>
            <person name="Giovannoni S.J."/>
        </authorList>
    </citation>
    <scope>NUCLEOTIDE SEQUENCE [LARGE SCALE GENOMIC DNA]</scope>
    <source>
        <strain evidence="3 4">HTCC2155</strain>
    </source>
</reference>
<evidence type="ECO:0000256" key="1">
    <source>
        <dbReference type="SAM" id="Coils"/>
    </source>
</evidence>
<dbReference type="AlphaFoldDB" id="A6DJP3"/>
<dbReference type="Proteomes" id="UP000004947">
    <property type="component" value="Unassembled WGS sequence"/>
</dbReference>
<dbReference type="InterPro" id="IPR008928">
    <property type="entry name" value="6-hairpin_glycosidase_sf"/>
</dbReference>
<evidence type="ECO:0000313" key="3">
    <source>
        <dbReference type="EMBL" id="EDM28117.1"/>
    </source>
</evidence>
<keyword evidence="4" id="KW-1185">Reference proteome</keyword>
<feature type="coiled-coil region" evidence="1">
    <location>
        <begin position="290"/>
        <end position="317"/>
    </location>
</feature>
<feature type="chain" id="PRO_5002694448" evidence="2">
    <location>
        <begin position="27"/>
        <end position="789"/>
    </location>
</feature>
<dbReference type="GO" id="GO:0005975">
    <property type="term" value="P:carbohydrate metabolic process"/>
    <property type="evidence" value="ECO:0007669"/>
    <property type="project" value="InterPro"/>
</dbReference>
<evidence type="ECO:0000256" key="2">
    <source>
        <dbReference type="SAM" id="SignalP"/>
    </source>
</evidence>
<keyword evidence="1" id="KW-0175">Coiled coil</keyword>
<comment type="caution">
    <text evidence="3">The sequence shown here is derived from an EMBL/GenBank/DDBJ whole genome shotgun (WGS) entry which is preliminary data.</text>
</comment>
<dbReference type="OrthoDB" id="220509at2"/>